<dbReference type="Proteomes" id="UP000838160">
    <property type="component" value="Unassembled WGS sequence"/>
</dbReference>
<evidence type="ECO:0000256" key="4">
    <source>
        <dbReference type="ARBA" id="ARBA00022989"/>
    </source>
</evidence>
<evidence type="ECO:0000313" key="9">
    <source>
        <dbReference type="Proteomes" id="UP000838160"/>
    </source>
</evidence>
<evidence type="ECO:0008006" key="10">
    <source>
        <dbReference type="Google" id="ProtNLM"/>
    </source>
</evidence>
<evidence type="ECO:0000256" key="3">
    <source>
        <dbReference type="ARBA" id="ARBA00022692"/>
    </source>
</evidence>
<gene>
    <name evidence="8" type="ORF">VHP8226_00714</name>
</gene>
<proteinExistence type="inferred from homology"/>
<dbReference type="RefSeq" id="WP_237483748.1">
    <property type="nucleotide sequence ID" value="NZ_CAKLCM010000002.1"/>
</dbReference>
<dbReference type="Pfam" id="PF04241">
    <property type="entry name" value="DUF423"/>
    <property type="match status" value="1"/>
</dbReference>
<evidence type="ECO:0000256" key="7">
    <source>
        <dbReference type="SAM" id="SignalP"/>
    </source>
</evidence>
<comment type="caution">
    <text evidence="8">The sequence shown here is derived from an EMBL/GenBank/DDBJ whole genome shotgun (WGS) entry which is preliminary data.</text>
</comment>
<feature type="transmembrane region" description="Helical" evidence="6">
    <location>
        <begin position="101"/>
        <end position="123"/>
    </location>
</feature>
<evidence type="ECO:0000256" key="1">
    <source>
        <dbReference type="ARBA" id="ARBA00004141"/>
    </source>
</evidence>
<accession>A0ABM8ZF49</accession>
<keyword evidence="9" id="KW-1185">Reference proteome</keyword>
<comment type="similarity">
    <text evidence="2">Belongs to the UPF0382 family.</text>
</comment>
<keyword evidence="4 6" id="KW-1133">Transmembrane helix</keyword>
<evidence type="ECO:0000256" key="5">
    <source>
        <dbReference type="ARBA" id="ARBA00023136"/>
    </source>
</evidence>
<protein>
    <recommendedName>
        <fullName evidence="10">DUF423 domain-containing protein</fullName>
    </recommendedName>
</protein>
<dbReference type="PANTHER" id="PTHR43461">
    <property type="entry name" value="TRANSMEMBRANE PROTEIN 256"/>
    <property type="match status" value="1"/>
</dbReference>
<feature type="transmembrane region" description="Helical" evidence="6">
    <location>
        <begin position="45"/>
        <end position="64"/>
    </location>
</feature>
<keyword evidence="7" id="KW-0732">Signal</keyword>
<keyword evidence="3 6" id="KW-0812">Transmembrane</keyword>
<dbReference type="PANTHER" id="PTHR43461:SF1">
    <property type="entry name" value="TRANSMEMBRANE PROTEIN 256"/>
    <property type="match status" value="1"/>
</dbReference>
<evidence type="ECO:0000256" key="6">
    <source>
        <dbReference type="SAM" id="Phobius"/>
    </source>
</evidence>
<comment type="subcellular location">
    <subcellularLocation>
        <location evidence="1">Membrane</location>
        <topology evidence="1">Multi-pass membrane protein</topology>
    </subcellularLocation>
</comment>
<keyword evidence="5 6" id="KW-0472">Membrane</keyword>
<dbReference type="InterPro" id="IPR006696">
    <property type="entry name" value="DUF423"/>
</dbReference>
<sequence>MFNRVLIVIAALSGLFSVALGAFAAHGLKSSLSPYLLSVFETGVHYQFIHTLAVIFCVVLALQSNSHNHQKAFHRAAICFIIGILFFSGSLYALALTGVKWFGPITPLGGVMFMIGWGCLAYAGYRMTDKTEQDGVKQ</sequence>
<organism evidence="8 9">
    <name type="scientific">Vibrio hippocampi</name>
    <dbReference type="NCBI Taxonomy" id="654686"/>
    <lineage>
        <taxon>Bacteria</taxon>
        <taxon>Pseudomonadati</taxon>
        <taxon>Pseudomonadota</taxon>
        <taxon>Gammaproteobacteria</taxon>
        <taxon>Vibrionales</taxon>
        <taxon>Vibrionaceae</taxon>
        <taxon>Vibrio</taxon>
    </lineage>
</organism>
<evidence type="ECO:0000313" key="8">
    <source>
        <dbReference type="EMBL" id="CAH0525048.1"/>
    </source>
</evidence>
<feature type="signal peptide" evidence="7">
    <location>
        <begin position="1"/>
        <end position="24"/>
    </location>
</feature>
<feature type="chain" id="PRO_5047083203" description="DUF423 domain-containing protein" evidence="7">
    <location>
        <begin position="25"/>
        <end position="138"/>
    </location>
</feature>
<dbReference type="EMBL" id="CAKLCM010000002">
    <property type="protein sequence ID" value="CAH0525048.1"/>
    <property type="molecule type" value="Genomic_DNA"/>
</dbReference>
<evidence type="ECO:0000256" key="2">
    <source>
        <dbReference type="ARBA" id="ARBA00009694"/>
    </source>
</evidence>
<feature type="transmembrane region" description="Helical" evidence="6">
    <location>
        <begin position="76"/>
        <end position="95"/>
    </location>
</feature>
<reference evidence="8" key="1">
    <citation type="submission" date="2021-12" db="EMBL/GenBank/DDBJ databases">
        <authorList>
            <person name="Rodrigo-Torres L."/>
            <person name="Arahal R. D."/>
            <person name="Lucena T."/>
        </authorList>
    </citation>
    <scope>NUCLEOTIDE SEQUENCE</scope>
    <source>
        <strain evidence="8">CECT 8226</strain>
    </source>
</reference>
<name>A0ABM8ZF49_9VIBR</name>